<dbReference type="SMART" id="SM00065">
    <property type="entry name" value="GAF"/>
    <property type="match status" value="1"/>
</dbReference>
<dbReference type="Pfam" id="PF01590">
    <property type="entry name" value="GAF"/>
    <property type="match status" value="1"/>
</dbReference>
<protein>
    <submittedName>
        <fullName evidence="3">Histidine kinase</fullName>
    </submittedName>
</protein>
<dbReference type="SUPFAM" id="SSF55781">
    <property type="entry name" value="GAF domain-like"/>
    <property type="match status" value="1"/>
</dbReference>
<dbReference type="Proteomes" id="UP000180215">
    <property type="component" value="Unassembled WGS sequence"/>
</dbReference>
<feature type="compositionally biased region" description="Basic and acidic residues" evidence="1">
    <location>
        <begin position="354"/>
        <end position="367"/>
    </location>
</feature>
<evidence type="ECO:0000313" key="4">
    <source>
        <dbReference type="Proteomes" id="UP000180215"/>
    </source>
</evidence>
<keyword evidence="3" id="KW-0808">Transferase</keyword>
<dbReference type="InterPro" id="IPR029016">
    <property type="entry name" value="GAF-like_dom_sf"/>
</dbReference>
<dbReference type="EMBL" id="MNAO01000035">
    <property type="protein sequence ID" value="OHV17486.1"/>
    <property type="molecule type" value="Genomic_DNA"/>
</dbReference>
<dbReference type="GO" id="GO:0003677">
    <property type="term" value="F:DNA binding"/>
    <property type="evidence" value="ECO:0007669"/>
    <property type="project" value="InterPro"/>
</dbReference>
<dbReference type="InterPro" id="IPR003018">
    <property type="entry name" value="GAF"/>
</dbReference>
<feature type="domain" description="GAF" evidence="2">
    <location>
        <begin position="212"/>
        <end position="354"/>
    </location>
</feature>
<dbReference type="NCBIfam" id="TIGR01764">
    <property type="entry name" value="excise"/>
    <property type="match status" value="1"/>
</dbReference>
<sequence length="376" mass="40454">MEKDILTTAQTAKLLGVSVRTAQLLIEAGSVPSWKTPGGHRRVYRTDIEALIEGGECATPSASATVIVVTSKERIQSYEGLFATVPECVAEIFADLHAALFAIASVRPHAIVVDLIDGDPERSDFLQSLAANQSLGHSRILAVVASGQAAPSGGLHRVTCAGTSEEAVVAIRRSLADTGQAAMPSDALPFPVALNEGQRLVALERSGLLDTPPEETFDRLTWLASQTLNAPISLLTLLTPTRQWFKSRLGLDLPETPRSWAFCNYTILQKGTFSVEDLAKDSRFADNPAVAGDTGFRFYAGVPVLDHAGFPVGSLCVIDYKRRALEPREAQALSALAALASSEIRLRATERQLRESLRREERKDPARGRTPAASTS</sequence>
<dbReference type="PANTHER" id="PTHR43102:SF2">
    <property type="entry name" value="GAF DOMAIN-CONTAINING PROTEIN"/>
    <property type="match status" value="1"/>
</dbReference>
<keyword evidence="3" id="KW-0418">Kinase</keyword>
<dbReference type="Gene3D" id="3.30.450.40">
    <property type="match status" value="1"/>
</dbReference>
<name>A0A1S1P8E6_METEX</name>
<dbReference type="InterPro" id="IPR010093">
    <property type="entry name" value="SinI_DNA-bd"/>
</dbReference>
<dbReference type="GO" id="GO:0016301">
    <property type="term" value="F:kinase activity"/>
    <property type="evidence" value="ECO:0007669"/>
    <property type="project" value="UniProtKB-KW"/>
</dbReference>
<dbReference type="Gene3D" id="1.10.1660.10">
    <property type="match status" value="1"/>
</dbReference>
<evidence type="ECO:0000259" key="2">
    <source>
        <dbReference type="SMART" id="SM00065"/>
    </source>
</evidence>
<dbReference type="PANTHER" id="PTHR43102">
    <property type="entry name" value="SLR1143 PROTEIN"/>
    <property type="match status" value="1"/>
</dbReference>
<proteinExistence type="predicted"/>
<dbReference type="Pfam" id="PF12728">
    <property type="entry name" value="HTH_17"/>
    <property type="match status" value="1"/>
</dbReference>
<evidence type="ECO:0000256" key="1">
    <source>
        <dbReference type="SAM" id="MobiDB-lite"/>
    </source>
</evidence>
<dbReference type="InterPro" id="IPR009061">
    <property type="entry name" value="DNA-bd_dom_put_sf"/>
</dbReference>
<accession>A0A1S1P8E6</accession>
<gene>
    <name evidence="3" type="ORF">BK022_05160</name>
</gene>
<dbReference type="InterPro" id="IPR041657">
    <property type="entry name" value="HTH_17"/>
</dbReference>
<dbReference type="AlphaFoldDB" id="A0A1S1P8E6"/>
<feature type="region of interest" description="Disordered" evidence="1">
    <location>
        <begin position="354"/>
        <end position="376"/>
    </location>
</feature>
<evidence type="ECO:0000313" key="3">
    <source>
        <dbReference type="EMBL" id="OHV17486.1"/>
    </source>
</evidence>
<reference evidence="3 4" key="1">
    <citation type="submission" date="2016-10" db="EMBL/GenBank/DDBJ databases">
        <title>Draft genome sequence of Methylobacterium extorquens CP3, a seed endophyte of Crotalaria pumila with plant growth-promoting and metal tolerance properties.</title>
        <authorList>
            <person name="Sanchez-Lopez A.S."/>
            <person name="Van Hamme J.D."/>
            <person name="Thijs S."/>
            <person name="Mcammond B.M."/>
            <person name="Stevens V."/>
            <person name="Gonzalez-Chavez M.D.C."/>
            <person name="Vangronsveld J."/>
        </authorList>
    </citation>
    <scope>NUCLEOTIDE SEQUENCE [LARGE SCALE GENOMIC DNA]</scope>
    <source>
        <strain evidence="3 4">CP3</strain>
    </source>
</reference>
<organism evidence="3 4">
    <name type="scientific">Methylorubrum extorquens</name>
    <name type="common">Methylobacterium dichloromethanicum</name>
    <name type="synonym">Methylobacterium extorquens</name>
    <dbReference type="NCBI Taxonomy" id="408"/>
    <lineage>
        <taxon>Bacteria</taxon>
        <taxon>Pseudomonadati</taxon>
        <taxon>Pseudomonadota</taxon>
        <taxon>Alphaproteobacteria</taxon>
        <taxon>Hyphomicrobiales</taxon>
        <taxon>Methylobacteriaceae</taxon>
        <taxon>Methylorubrum</taxon>
    </lineage>
</organism>
<dbReference type="SUPFAM" id="SSF46955">
    <property type="entry name" value="Putative DNA-binding domain"/>
    <property type="match status" value="1"/>
</dbReference>
<comment type="caution">
    <text evidence="3">The sequence shown here is derived from an EMBL/GenBank/DDBJ whole genome shotgun (WGS) entry which is preliminary data.</text>
</comment>